<dbReference type="Proteomes" id="UP001361239">
    <property type="component" value="Unassembled WGS sequence"/>
</dbReference>
<dbReference type="RefSeq" id="WP_339585476.1">
    <property type="nucleotide sequence ID" value="NZ_JBBHJZ010000001.1"/>
</dbReference>
<dbReference type="EMBL" id="JBBHJZ010000001">
    <property type="protein sequence ID" value="MEJ5975532.1"/>
    <property type="molecule type" value="Genomic_DNA"/>
</dbReference>
<dbReference type="Pfam" id="PF13372">
    <property type="entry name" value="Alginate_exp"/>
    <property type="match status" value="1"/>
</dbReference>
<evidence type="ECO:0000256" key="1">
    <source>
        <dbReference type="SAM" id="SignalP"/>
    </source>
</evidence>
<keyword evidence="1" id="KW-0732">Signal</keyword>
<name>A0ABU8RRV7_9SPHN</name>
<accession>A0ABU8RRV7</accession>
<feature type="signal peptide" evidence="1">
    <location>
        <begin position="1"/>
        <end position="27"/>
    </location>
</feature>
<gene>
    <name evidence="3" type="ORF">WG901_02700</name>
</gene>
<keyword evidence="4" id="KW-1185">Reference proteome</keyword>
<evidence type="ECO:0000313" key="3">
    <source>
        <dbReference type="EMBL" id="MEJ5975532.1"/>
    </source>
</evidence>
<feature type="domain" description="Alginate export" evidence="2">
    <location>
        <begin position="48"/>
        <end position="447"/>
    </location>
</feature>
<reference evidence="3 4" key="1">
    <citation type="submission" date="2024-03" db="EMBL/GenBank/DDBJ databases">
        <authorList>
            <person name="Jo J.-H."/>
        </authorList>
    </citation>
    <scope>NUCLEOTIDE SEQUENCE [LARGE SCALE GENOMIC DNA]</scope>
    <source>
        <strain evidence="3 4">PS1R-30</strain>
    </source>
</reference>
<protein>
    <submittedName>
        <fullName evidence="3">Alginate export family protein</fullName>
    </submittedName>
</protein>
<sequence length="464" mass="50263">MPRNAATLLSAAGLALAVCANSGMAVAKDADPVTLQALIDNPEDFTLTANSRLRYETLDGQARAGFRSEEDLVSLRTIVTADYRAGNLRFGAELWDSRVFGIDPGGVVGPNEVNTFEMVQAHATLALPDALGKGSTASLQAGRMMLNIGSRRLIAADDYRNTTNGYTGLRADAKLKDGTTATALYVLPQIRLPEELPSLRRGKVQMDRENFDTQLWGLFVARPKVIGRTMAELAYVGFAERDGPGRLTRDRKLASFSARLMADPKPGQFDFEVEGVRQTGSISSGTALTASKLDVSAWFAHADVGYSFPGKLKARLSVEYDYASGDGPGGKYGRFDTLYGMRRADFVPSGIYAAVGRANISTPGVRFEVAPGKRFEGFVAWHPMWLANSRDSFSTSGVRDATGASGAFAGHNVDGRLRWWAIPKRLRAEINANLLLKGRFLRDAPNAPRTGNTRYLATALTAFF</sequence>
<evidence type="ECO:0000313" key="4">
    <source>
        <dbReference type="Proteomes" id="UP001361239"/>
    </source>
</evidence>
<comment type="caution">
    <text evidence="3">The sequence shown here is derived from an EMBL/GenBank/DDBJ whole genome shotgun (WGS) entry which is preliminary data.</text>
</comment>
<evidence type="ECO:0000259" key="2">
    <source>
        <dbReference type="Pfam" id="PF13372"/>
    </source>
</evidence>
<dbReference type="InterPro" id="IPR053728">
    <property type="entry name" value="Alginate_Permeability_Chnl"/>
</dbReference>
<proteinExistence type="predicted"/>
<dbReference type="InterPro" id="IPR025388">
    <property type="entry name" value="Alginate_export_dom"/>
</dbReference>
<organism evidence="3 4">
    <name type="scientific">Novosphingobium anseongense</name>
    <dbReference type="NCBI Taxonomy" id="3133436"/>
    <lineage>
        <taxon>Bacteria</taxon>
        <taxon>Pseudomonadati</taxon>
        <taxon>Pseudomonadota</taxon>
        <taxon>Alphaproteobacteria</taxon>
        <taxon>Sphingomonadales</taxon>
        <taxon>Sphingomonadaceae</taxon>
        <taxon>Novosphingobium</taxon>
    </lineage>
</organism>
<feature type="chain" id="PRO_5045845381" evidence="1">
    <location>
        <begin position="28"/>
        <end position="464"/>
    </location>
</feature>
<dbReference type="Gene3D" id="2.40.160.100">
    <property type="match status" value="1"/>
</dbReference>